<accession>B7K5R6</accession>
<dbReference type="Proteomes" id="UP000008204">
    <property type="component" value="Chromosome"/>
</dbReference>
<dbReference type="STRING" id="41431.PCC8801_4030"/>
<dbReference type="KEGG" id="cyp:PCC8801_4030"/>
<dbReference type="InterPro" id="IPR008538">
    <property type="entry name" value="Uma2"/>
</dbReference>
<name>B7K5R6_RIPO1</name>
<dbReference type="eggNOG" id="COG4636">
    <property type="taxonomic scope" value="Bacteria"/>
</dbReference>
<dbReference type="EMBL" id="CP001287">
    <property type="protein sequence ID" value="ACK67969.1"/>
    <property type="molecule type" value="Genomic_DNA"/>
</dbReference>
<dbReference type="Pfam" id="PF05685">
    <property type="entry name" value="Uma2"/>
    <property type="match status" value="1"/>
</dbReference>
<dbReference type="Gene3D" id="3.90.1570.10">
    <property type="entry name" value="tt1808, chain A"/>
    <property type="match status" value="1"/>
</dbReference>
<evidence type="ECO:0000313" key="3">
    <source>
        <dbReference type="Proteomes" id="UP000008204"/>
    </source>
</evidence>
<dbReference type="InterPro" id="IPR012296">
    <property type="entry name" value="Nuclease_put_TT1808"/>
</dbReference>
<dbReference type="RefSeq" id="WP_012597223.1">
    <property type="nucleotide sequence ID" value="NC_011726.1"/>
</dbReference>
<dbReference type="AlphaFoldDB" id="B7K5R6"/>
<evidence type="ECO:0000259" key="1">
    <source>
        <dbReference type="Pfam" id="PF05685"/>
    </source>
</evidence>
<dbReference type="CDD" id="cd06260">
    <property type="entry name" value="DUF820-like"/>
    <property type="match status" value="1"/>
</dbReference>
<sequence>MKTLTQPQAENYMILYPISWETFRRMSEELRESSGKRLAYNGCYLEIMSPLMEHENNNWFIARLIFILAEEWNLTIKSVGSLTLKRDDLQKAIEPDACFYLRNEPLMRNKQNIDLNQGDIPPDLAIEIDITSGSLDKFPIYGALGVPEIWRYDGRVLRFYGLNQDNKNYDEIKQSLALPWLEIDMIPQWLEQRLIIGETAVLKQVRQWAKEQKSRL</sequence>
<gene>
    <name evidence="2" type="ordered locus">PCC8801_4030</name>
</gene>
<dbReference type="SUPFAM" id="SSF52980">
    <property type="entry name" value="Restriction endonuclease-like"/>
    <property type="match status" value="1"/>
</dbReference>
<dbReference type="InterPro" id="IPR011335">
    <property type="entry name" value="Restrct_endonuc-II-like"/>
</dbReference>
<dbReference type="OrthoDB" id="427876at2"/>
<dbReference type="PANTHER" id="PTHR47152:SF2">
    <property type="entry name" value="SLR2084 PROTEIN"/>
    <property type="match status" value="1"/>
</dbReference>
<dbReference type="HOGENOM" id="CLU_098557_0_0_3"/>
<proteinExistence type="predicted"/>
<reference evidence="3" key="1">
    <citation type="journal article" date="2011" name="MBio">
        <title>Novel metabolic attributes of the genus Cyanothece, comprising a group of unicellular nitrogen-fixing Cyanobacteria.</title>
        <authorList>
            <person name="Bandyopadhyay A."/>
            <person name="Elvitigala T."/>
            <person name="Welsh E."/>
            <person name="Stockel J."/>
            <person name="Liberton M."/>
            <person name="Min H."/>
            <person name="Sherman L.A."/>
            <person name="Pakrasi H.B."/>
        </authorList>
    </citation>
    <scope>NUCLEOTIDE SEQUENCE [LARGE SCALE GENOMIC DNA]</scope>
    <source>
        <strain evidence="3">PCC 8801</strain>
    </source>
</reference>
<evidence type="ECO:0000313" key="2">
    <source>
        <dbReference type="EMBL" id="ACK67969.1"/>
    </source>
</evidence>
<organism evidence="2 3">
    <name type="scientific">Rippkaea orientalis (strain PCC 8801 / RF-1)</name>
    <name type="common">Cyanothece sp. (strain PCC 8801)</name>
    <dbReference type="NCBI Taxonomy" id="41431"/>
    <lineage>
        <taxon>Bacteria</taxon>
        <taxon>Bacillati</taxon>
        <taxon>Cyanobacteriota</taxon>
        <taxon>Cyanophyceae</taxon>
        <taxon>Oscillatoriophycideae</taxon>
        <taxon>Chroococcales</taxon>
        <taxon>Aphanothecaceae</taxon>
        <taxon>Rippkaea</taxon>
        <taxon>Rippkaea orientalis</taxon>
    </lineage>
</organism>
<keyword evidence="3" id="KW-1185">Reference proteome</keyword>
<feature type="domain" description="Putative restriction endonuclease" evidence="1">
    <location>
        <begin position="20"/>
        <end position="184"/>
    </location>
</feature>
<dbReference type="PANTHER" id="PTHR47152">
    <property type="entry name" value="SLR2084 PROTEIN-RELATED"/>
    <property type="match status" value="1"/>
</dbReference>
<protein>
    <recommendedName>
        <fullName evidence="1">Putative restriction endonuclease domain-containing protein</fullName>
    </recommendedName>
</protein>